<dbReference type="RefSeq" id="WP_246334176.1">
    <property type="nucleotide sequence ID" value="NZ_BAAAYY010000005.1"/>
</dbReference>
<dbReference type="Proteomes" id="UP000589036">
    <property type="component" value="Unassembled WGS sequence"/>
</dbReference>
<sequence length="61" mass="6507">MSPEDGGQERVTAAVPGELAEAGAELIDHEDGRIAWERLNEIRAGLVRTVPVAEVARDLGL</sequence>
<evidence type="ECO:0000313" key="2">
    <source>
        <dbReference type="Proteomes" id="UP000589036"/>
    </source>
</evidence>
<dbReference type="EMBL" id="JACCCC010000001">
    <property type="protein sequence ID" value="NYE44945.1"/>
    <property type="molecule type" value="Genomic_DNA"/>
</dbReference>
<comment type="caution">
    <text evidence="1">The sequence shown here is derived from an EMBL/GenBank/DDBJ whole genome shotgun (WGS) entry which is preliminary data.</text>
</comment>
<gene>
    <name evidence="1" type="ORF">HDA32_000065</name>
</gene>
<organism evidence="1 2">
    <name type="scientific">Spinactinospora alkalitolerans</name>
    <dbReference type="NCBI Taxonomy" id="687207"/>
    <lineage>
        <taxon>Bacteria</taxon>
        <taxon>Bacillati</taxon>
        <taxon>Actinomycetota</taxon>
        <taxon>Actinomycetes</taxon>
        <taxon>Streptosporangiales</taxon>
        <taxon>Nocardiopsidaceae</taxon>
        <taxon>Spinactinospora</taxon>
    </lineage>
</organism>
<reference evidence="1 2" key="1">
    <citation type="submission" date="2020-07" db="EMBL/GenBank/DDBJ databases">
        <title>Sequencing the genomes of 1000 actinobacteria strains.</title>
        <authorList>
            <person name="Klenk H.-P."/>
        </authorList>
    </citation>
    <scope>NUCLEOTIDE SEQUENCE [LARGE SCALE GENOMIC DNA]</scope>
    <source>
        <strain evidence="1 2">CXB654</strain>
    </source>
</reference>
<evidence type="ECO:0000313" key="1">
    <source>
        <dbReference type="EMBL" id="NYE44945.1"/>
    </source>
</evidence>
<dbReference type="AlphaFoldDB" id="A0A852TMY1"/>
<protein>
    <submittedName>
        <fullName evidence="1">Uncharacterized protein</fullName>
    </submittedName>
</protein>
<keyword evidence="2" id="KW-1185">Reference proteome</keyword>
<name>A0A852TMY1_9ACTN</name>
<proteinExistence type="predicted"/>
<accession>A0A852TMY1</accession>